<protein>
    <recommendedName>
        <fullName evidence="3">thiazole synthase</fullName>
        <ecNumber evidence="3">2.8.1.10</ecNumber>
    </recommendedName>
</protein>
<proteinExistence type="predicted"/>
<feature type="non-terminal residue" evidence="9">
    <location>
        <position position="1"/>
    </location>
</feature>
<evidence type="ECO:0000256" key="6">
    <source>
        <dbReference type="ARBA" id="ARBA00023270"/>
    </source>
</evidence>
<dbReference type="InterPro" id="IPR013785">
    <property type="entry name" value="Aldolase_TIM"/>
</dbReference>
<comment type="pathway">
    <text evidence="2">Cofactor biosynthesis; thiamine diphosphate biosynthesis.</text>
</comment>
<gene>
    <name evidence="9" type="ORF">MNBD_BACTEROID05-953</name>
</gene>
<comment type="function">
    <text evidence="1">Catalyzes the rearrangement of 1-deoxy-D-xylulose 5-phosphate (DXP) to produce the thiazole phosphate moiety of thiamine. Sulfur is provided by the thiocarboxylate moiety of the carrier protein ThiS. In vitro, sulfur can be provided by H(2)S.</text>
</comment>
<evidence type="ECO:0000256" key="1">
    <source>
        <dbReference type="ARBA" id="ARBA00002834"/>
    </source>
</evidence>
<feature type="domain" description="Thiazole synthase ThiG" evidence="8">
    <location>
        <begin position="2"/>
        <end position="85"/>
    </location>
</feature>
<keyword evidence="5" id="KW-0784">Thiamine biosynthesis</keyword>
<sequence>TKQLIKVLIEEIDIPIVVDAGIGAPSQAAEAMEIGADAVLANTAVASAGNPKQIAEAFNLAVKAGRLAYLSQLPQPVDFASASSPLTGFLYENT</sequence>
<keyword evidence="4 9" id="KW-0808">Transferase</keyword>
<evidence type="ECO:0000313" key="9">
    <source>
        <dbReference type="EMBL" id="VAW20015.1"/>
    </source>
</evidence>
<dbReference type="AlphaFoldDB" id="A0A3B0TMW2"/>
<dbReference type="GO" id="GO:1990107">
    <property type="term" value="F:thiazole synthase activity"/>
    <property type="evidence" value="ECO:0007669"/>
    <property type="project" value="UniProtKB-EC"/>
</dbReference>
<dbReference type="InterPro" id="IPR008867">
    <property type="entry name" value="ThiG"/>
</dbReference>
<evidence type="ECO:0000256" key="3">
    <source>
        <dbReference type="ARBA" id="ARBA00011960"/>
    </source>
</evidence>
<dbReference type="InterPro" id="IPR033983">
    <property type="entry name" value="Thiazole_synthase_ThiG"/>
</dbReference>
<evidence type="ECO:0000256" key="5">
    <source>
        <dbReference type="ARBA" id="ARBA00022977"/>
    </source>
</evidence>
<dbReference type="EMBL" id="UOEN01000519">
    <property type="protein sequence ID" value="VAW20015.1"/>
    <property type="molecule type" value="Genomic_DNA"/>
</dbReference>
<dbReference type="Gene3D" id="3.20.20.70">
    <property type="entry name" value="Aldolase class I"/>
    <property type="match status" value="1"/>
</dbReference>
<evidence type="ECO:0000256" key="2">
    <source>
        <dbReference type="ARBA" id="ARBA00004948"/>
    </source>
</evidence>
<organism evidence="9">
    <name type="scientific">hydrothermal vent metagenome</name>
    <dbReference type="NCBI Taxonomy" id="652676"/>
    <lineage>
        <taxon>unclassified sequences</taxon>
        <taxon>metagenomes</taxon>
        <taxon>ecological metagenomes</taxon>
    </lineage>
</organism>
<keyword evidence="6" id="KW-0704">Schiff base</keyword>
<dbReference type="PANTHER" id="PTHR34266:SF2">
    <property type="entry name" value="THIAZOLE SYNTHASE"/>
    <property type="match status" value="1"/>
</dbReference>
<evidence type="ECO:0000259" key="8">
    <source>
        <dbReference type="Pfam" id="PF05690"/>
    </source>
</evidence>
<reference evidence="9" key="1">
    <citation type="submission" date="2018-06" db="EMBL/GenBank/DDBJ databases">
        <authorList>
            <person name="Zhirakovskaya E."/>
        </authorList>
    </citation>
    <scope>NUCLEOTIDE SEQUENCE</scope>
</reference>
<evidence type="ECO:0000256" key="4">
    <source>
        <dbReference type="ARBA" id="ARBA00022679"/>
    </source>
</evidence>
<name>A0A3B0TMW2_9ZZZZ</name>
<comment type="catalytic activity">
    <reaction evidence="7">
        <text>[ThiS sulfur-carrier protein]-C-terminal-Gly-aminoethanethioate + 2-iminoacetate + 1-deoxy-D-xylulose 5-phosphate = [ThiS sulfur-carrier protein]-C-terminal Gly-Gly + 2-[(2R,5Z)-2-carboxy-4-methylthiazol-5(2H)-ylidene]ethyl phosphate + 2 H2O + H(+)</text>
        <dbReference type="Rhea" id="RHEA:26297"/>
        <dbReference type="Rhea" id="RHEA-COMP:12909"/>
        <dbReference type="Rhea" id="RHEA-COMP:19908"/>
        <dbReference type="ChEBI" id="CHEBI:15377"/>
        <dbReference type="ChEBI" id="CHEBI:15378"/>
        <dbReference type="ChEBI" id="CHEBI:57792"/>
        <dbReference type="ChEBI" id="CHEBI:62899"/>
        <dbReference type="ChEBI" id="CHEBI:77846"/>
        <dbReference type="ChEBI" id="CHEBI:90778"/>
        <dbReference type="ChEBI" id="CHEBI:232372"/>
        <dbReference type="EC" id="2.8.1.10"/>
    </reaction>
</comment>
<dbReference type="EC" id="2.8.1.10" evidence="3"/>
<evidence type="ECO:0000256" key="7">
    <source>
        <dbReference type="ARBA" id="ARBA00049897"/>
    </source>
</evidence>
<accession>A0A3B0TMW2</accession>
<dbReference type="Pfam" id="PF05690">
    <property type="entry name" value="ThiG"/>
    <property type="match status" value="1"/>
</dbReference>
<dbReference type="PANTHER" id="PTHR34266">
    <property type="entry name" value="THIAZOLE SYNTHASE"/>
    <property type="match status" value="1"/>
</dbReference>
<dbReference type="SUPFAM" id="SSF110399">
    <property type="entry name" value="ThiG-like"/>
    <property type="match status" value="1"/>
</dbReference>